<dbReference type="InterPro" id="IPR044774">
    <property type="entry name" value="Suv3_DEXQc"/>
</dbReference>
<keyword evidence="13" id="KW-1185">Reference proteome</keyword>
<proteinExistence type="predicted"/>
<feature type="region of interest" description="Disordered" evidence="10">
    <location>
        <begin position="679"/>
        <end position="722"/>
    </location>
</feature>
<dbReference type="HOGENOM" id="CLU_010647_0_0_1"/>
<dbReference type="CDD" id="cd18805">
    <property type="entry name" value="SF2_C_suv3"/>
    <property type="match status" value="1"/>
</dbReference>
<evidence type="ECO:0000256" key="9">
    <source>
        <dbReference type="ARBA" id="ARBA00047984"/>
    </source>
</evidence>
<dbReference type="PANTHER" id="PTHR12131">
    <property type="entry name" value="ATP-DEPENDENT RNA AND DNA HELICASE"/>
    <property type="match status" value="1"/>
</dbReference>
<dbReference type="FunFam" id="3.40.50.300:FF:000957">
    <property type="entry name" value="ATP-dependent RNA helicase SUV3L, mitochondrial"/>
    <property type="match status" value="1"/>
</dbReference>
<evidence type="ECO:0000259" key="11">
    <source>
        <dbReference type="PROSITE" id="PS51194"/>
    </source>
</evidence>
<comment type="subcellular location">
    <subcellularLocation>
        <location evidence="1">Mitochondrion</location>
    </subcellularLocation>
</comment>
<protein>
    <recommendedName>
        <fullName evidence="2">RNA helicase</fullName>
        <ecNumber evidence="2">3.6.4.13</ecNumber>
    </recommendedName>
</protein>
<organism evidence="12 13">
    <name type="scientific">Jaapia argillacea MUCL 33604</name>
    <dbReference type="NCBI Taxonomy" id="933084"/>
    <lineage>
        <taxon>Eukaryota</taxon>
        <taxon>Fungi</taxon>
        <taxon>Dikarya</taxon>
        <taxon>Basidiomycota</taxon>
        <taxon>Agaricomycotina</taxon>
        <taxon>Agaricomycetes</taxon>
        <taxon>Agaricomycetidae</taxon>
        <taxon>Jaapiales</taxon>
        <taxon>Jaapiaceae</taxon>
        <taxon>Jaapia</taxon>
    </lineage>
</organism>
<dbReference type="Pfam" id="PF12513">
    <property type="entry name" value="SUV3_C"/>
    <property type="match status" value="1"/>
</dbReference>
<dbReference type="InterPro" id="IPR050699">
    <property type="entry name" value="RNA-DNA_Helicase"/>
</dbReference>
<dbReference type="GO" id="GO:0000965">
    <property type="term" value="P:mitochondrial RNA 3'-end processing"/>
    <property type="evidence" value="ECO:0007669"/>
    <property type="project" value="TreeGrafter"/>
</dbReference>
<accession>A0A067PYA7</accession>
<evidence type="ECO:0000256" key="6">
    <source>
        <dbReference type="ARBA" id="ARBA00022840"/>
    </source>
</evidence>
<dbReference type="EMBL" id="KL197715">
    <property type="protein sequence ID" value="KDQ59803.1"/>
    <property type="molecule type" value="Genomic_DNA"/>
</dbReference>
<keyword evidence="5" id="KW-0347">Helicase</keyword>
<dbReference type="Pfam" id="PF22527">
    <property type="entry name" value="DEXQc_Suv3"/>
    <property type="match status" value="2"/>
</dbReference>
<dbReference type="EC" id="3.6.4.13" evidence="2"/>
<dbReference type="Proteomes" id="UP000027265">
    <property type="component" value="Unassembled WGS sequence"/>
</dbReference>
<evidence type="ECO:0000256" key="8">
    <source>
        <dbReference type="ARBA" id="ARBA00023128"/>
    </source>
</evidence>
<evidence type="ECO:0000256" key="1">
    <source>
        <dbReference type="ARBA" id="ARBA00004173"/>
    </source>
</evidence>
<keyword evidence="4" id="KW-0378">Hydrolase</keyword>
<evidence type="ECO:0000313" key="13">
    <source>
        <dbReference type="Proteomes" id="UP000027265"/>
    </source>
</evidence>
<dbReference type="InterPro" id="IPR027417">
    <property type="entry name" value="P-loop_NTPase"/>
</dbReference>
<evidence type="ECO:0000313" key="12">
    <source>
        <dbReference type="EMBL" id="KDQ59803.1"/>
    </source>
</evidence>
<dbReference type="InterPro" id="IPR001650">
    <property type="entry name" value="Helicase_C-like"/>
</dbReference>
<name>A0A067PYA7_9AGAM</name>
<dbReference type="Gene3D" id="1.20.58.1080">
    <property type="match status" value="1"/>
</dbReference>
<dbReference type="GO" id="GO:0045025">
    <property type="term" value="C:mitochondrial degradosome"/>
    <property type="evidence" value="ECO:0007669"/>
    <property type="project" value="TreeGrafter"/>
</dbReference>
<dbReference type="PROSITE" id="PS51194">
    <property type="entry name" value="HELICASE_CTER"/>
    <property type="match status" value="1"/>
</dbReference>
<dbReference type="SMART" id="SM00490">
    <property type="entry name" value="HELICc"/>
    <property type="match status" value="1"/>
</dbReference>
<evidence type="ECO:0000256" key="2">
    <source>
        <dbReference type="ARBA" id="ARBA00012552"/>
    </source>
</evidence>
<evidence type="ECO:0000256" key="3">
    <source>
        <dbReference type="ARBA" id="ARBA00022741"/>
    </source>
</evidence>
<keyword evidence="3" id="KW-0547">Nucleotide-binding</keyword>
<dbReference type="Pfam" id="PF00271">
    <property type="entry name" value="Helicase_C"/>
    <property type="match status" value="1"/>
</dbReference>
<dbReference type="FunCoup" id="A0A067PYA7">
    <property type="interactions" value="334"/>
</dbReference>
<dbReference type="SUPFAM" id="SSF52540">
    <property type="entry name" value="P-loop containing nucleoside triphosphate hydrolases"/>
    <property type="match status" value="1"/>
</dbReference>
<evidence type="ECO:0000256" key="10">
    <source>
        <dbReference type="SAM" id="MobiDB-lite"/>
    </source>
</evidence>
<comment type="catalytic activity">
    <reaction evidence="9">
        <text>ATP + H2O = ADP + phosphate + H(+)</text>
        <dbReference type="Rhea" id="RHEA:13065"/>
        <dbReference type="ChEBI" id="CHEBI:15377"/>
        <dbReference type="ChEBI" id="CHEBI:15378"/>
        <dbReference type="ChEBI" id="CHEBI:30616"/>
        <dbReference type="ChEBI" id="CHEBI:43474"/>
        <dbReference type="ChEBI" id="CHEBI:456216"/>
        <dbReference type="EC" id="3.6.4.13"/>
    </reaction>
</comment>
<keyword evidence="7" id="KW-0809">Transit peptide</keyword>
<dbReference type="CDD" id="cd17913">
    <property type="entry name" value="DEXQc_Suv3"/>
    <property type="match status" value="1"/>
</dbReference>
<feature type="domain" description="Helicase C-terminal" evidence="11">
    <location>
        <begin position="306"/>
        <end position="499"/>
    </location>
</feature>
<dbReference type="Gene3D" id="3.40.50.300">
    <property type="entry name" value="P-loop containing nucleotide triphosphate hydrolases"/>
    <property type="match status" value="2"/>
</dbReference>
<keyword evidence="6" id="KW-0067">ATP-binding</keyword>
<sequence>MPPEKILAILRGRAPRWATEGKNIRRLESFGIPPEDVKPLVTAFLAGLESGDAFQISSFTPPQLTRISSELSSPGSVNPSDAPREPVDRVLTRLLYAYTTSNPSLVPSVPHSTLSAMSHLLKSSDQSNPAEWFPQARRRPRTIIMHVGPTNSGKTHTALRALAASRVGCYCGPLRLLAHEIWERLNKGQIVPLGVEEPPIRVEPDEDSNFDVAVDEKKDPVPAVTKSGNLEFSRACNLLTGEEQRIVEEGAGLISCTVEMVPMATSFDVAVIDEIQMISDSQRGGAWTNAFLGLDAKELHLCGEETAIPVIEALTRHTGDKLVINRYQRLTPLRVAETSLGGNLGRVQKGDCVVSFSRSGIFGLKKRVEEETGLRCAVAYGRLPPEIRTEQAALFNKQGSGYDVLIGSDAIGMGLNLKIKRIIFDAVSKWDGTKDRFLTVSQIKQIAGRAGRYGLHDASSVGIATTRHPEDLSYLSHALEQPPSPLSAARLAICQSDLLCSILSALPPNSSLATVFEARRYLSVIPAPFQLEDEPQLARIITFLDREARGLTLSEMVVFMMSPVTWRDERAMECVARLMHMYRNSRSVSLKTLISDTEMFDVLIDTVGRMEGNKSVVNAAETLSVLESLHKVVVHYLWYTYRAPVSFPDQDEGFVLKERVEKVMEWCLKARFLKDGKSKAKGKAKVGDLETSPTQDSPSIDEEGGFGIKRSRGAIRGSRLSA</sequence>
<evidence type="ECO:0000256" key="5">
    <source>
        <dbReference type="ARBA" id="ARBA00022806"/>
    </source>
</evidence>
<evidence type="ECO:0000256" key="7">
    <source>
        <dbReference type="ARBA" id="ARBA00022946"/>
    </source>
</evidence>
<dbReference type="GO" id="GO:0003724">
    <property type="term" value="F:RNA helicase activity"/>
    <property type="evidence" value="ECO:0007669"/>
    <property type="project" value="UniProtKB-EC"/>
</dbReference>
<dbReference type="GO" id="GO:0016787">
    <property type="term" value="F:hydrolase activity"/>
    <property type="evidence" value="ECO:0007669"/>
    <property type="project" value="UniProtKB-KW"/>
</dbReference>
<dbReference type="InParanoid" id="A0A067PYA7"/>
<dbReference type="STRING" id="933084.A0A067PYA7"/>
<dbReference type="GO" id="GO:0005524">
    <property type="term" value="F:ATP binding"/>
    <property type="evidence" value="ECO:0007669"/>
    <property type="project" value="UniProtKB-KW"/>
</dbReference>
<evidence type="ECO:0000256" key="4">
    <source>
        <dbReference type="ARBA" id="ARBA00022801"/>
    </source>
</evidence>
<keyword evidence="8" id="KW-0496">Mitochondrion</keyword>
<dbReference type="AlphaFoldDB" id="A0A067PYA7"/>
<dbReference type="PANTHER" id="PTHR12131:SF1">
    <property type="entry name" value="ATP-DEPENDENT RNA HELICASE SUPV3L1, MITOCHONDRIAL-RELATED"/>
    <property type="match status" value="1"/>
</dbReference>
<dbReference type="InterPro" id="IPR055206">
    <property type="entry name" value="DEXQc_SUV3"/>
</dbReference>
<dbReference type="OrthoDB" id="6692397at2759"/>
<reference evidence="13" key="1">
    <citation type="journal article" date="2014" name="Proc. Natl. Acad. Sci. U.S.A.">
        <title>Extensive sampling of basidiomycete genomes demonstrates inadequacy of the white-rot/brown-rot paradigm for wood decay fungi.</title>
        <authorList>
            <person name="Riley R."/>
            <person name="Salamov A.A."/>
            <person name="Brown D.W."/>
            <person name="Nagy L.G."/>
            <person name="Floudas D."/>
            <person name="Held B.W."/>
            <person name="Levasseur A."/>
            <person name="Lombard V."/>
            <person name="Morin E."/>
            <person name="Otillar R."/>
            <person name="Lindquist E.A."/>
            <person name="Sun H."/>
            <person name="LaButti K.M."/>
            <person name="Schmutz J."/>
            <person name="Jabbour D."/>
            <person name="Luo H."/>
            <person name="Baker S.E."/>
            <person name="Pisabarro A.G."/>
            <person name="Walton J.D."/>
            <person name="Blanchette R.A."/>
            <person name="Henrissat B."/>
            <person name="Martin F."/>
            <person name="Cullen D."/>
            <person name="Hibbett D.S."/>
            <person name="Grigoriev I.V."/>
        </authorList>
    </citation>
    <scope>NUCLEOTIDE SEQUENCE [LARGE SCALE GENOMIC DNA]</scope>
    <source>
        <strain evidence="13">MUCL 33604</strain>
    </source>
</reference>
<gene>
    <name evidence="12" type="ORF">JAAARDRAFT_126493</name>
</gene>
<dbReference type="InterPro" id="IPR022192">
    <property type="entry name" value="SUV3_C"/>
</dbReference>